<feature type="transmembrane region" description="Helical" evidence="1">
    <location>
        <begin position="50"/>
        <end position="70"/>
    </location>
</feature>
<organism evidence="2 3">
    <name type="scientific">Ktedonospora formicarum</name>
    <dbReference type="NCBI Taxonomy" id="2778364"/>
    <lineage>
        <taxon>Bacteria</taxon>
        <taxon>Bacillati</taxon>
        <taxon>Chloroflexota</taxon>
        <taxon>Ktedonobacteria</taxon>
        <taxon>Ktedonobacterales</taxon>
        <taxon>Ktedonobacteraceae</taxon>
        <taxon>Ktedonospora</taxon>
    </lineage>
</organism>
<dbReference type="AlphaFoldDB" id="A0A8J3IEB0"/>
<dbReference type="EMBL" id="BNJF01000009">
    <property type="protein sequence ID" value="GHO50778.1"/>
    <property type="molecule type" value="Genomic_DNA"/>
</dbReference>
<comment type="caution">
    <text evidence="2">The sequence shown here is derived from an EMBL/GenBank/DDBJ whole genome shotgun (WGS) entry which is preliminary data.</text>
</comment>
<keyword evidence="1" id="KW-0472">Membrane</keyword>
<accession>A0A8J3IEB0</accession>
<evidence type="ECO:0000313" key="3">
    <source>
        <dbReference type="Proteomes" id="UP000612362"/>
    </source>
</evidence>
<dbReference type="Proteomes" id="UP000612362">
    <property type="component" value="Unassembled WGS sequence"/>
</dbReference>
<reference evidence="2" key="1">
    <citation type="submission" date="2020-10" db="EMBL/GenBank/DDBJ databases">
        <title>Taxonomic study of unclassified bacteria belonging to the class Ktedonobacteria.</title>
        <authorList>
            <person name="Yabe S."/>
            <person name="Wang C.M."/>
            <person name="Zheng Y."/>
            <person name="Sakai Y."/>
            <person name="Cavaletti L."/>
            <person name="Monciardini P."/>
            <person name="Donadio S."/>
        </authorList>
    </citation>
    <scope>NUCLEOTIDE SEQUENCE</scope>
    <source>
        <strain evidence="2">SOSP1-1</strain>
    </source>
</reference>
<sequence>MLKNYQVGIWCKRAAWIQLVLHLVYMIIQFSLVLVGRISPLSSAELWSEVQILISTASTTLFDFFILYAAGVAVEHLVPSIPSVRTDEDDEDEMSD</sequence>
<gene>
    <name evidence="2" type="ORF">KSX_89410</name>
</gene>
<protein>
    <submittedName>
        <fullName evidence="2">Uncharacterized protein</fullName>
    </submittedName>
</protein>
<evidence type="ECO:0000313" key="2">
    <source>
        <dbReference type="EMBL" id="GHO50778.1"/>
    </source>
</evidence>
<keyword evidence="1" id="KW-1133">Transmembrane helix</keyword>
<feature type="transmembrane region" description="Helical" evidence="1">
    <location>
        <begin position="15"/>
        <end position="38"/>
    </location>
</feature>
<keyword evidence="3" id="KW-1185">Reference proteome</keyword>
<evidence type="ECO:0000256" key="1">
    <source>
        <dbReference type="SAM" id="Phobius"/>
    </source>
</evidence>
<proteinExistence type="predicted"/>
<keyword evidence="1" id="KW-0812">Transmembrane</keyword>
<name>A0A8J3IEB0_9CHLR</name>